<feature type="region of interest" description="Disordered" evidence="1">
    <location>
        <begin position="141"/>
        <end position="192"/>
    </location>
</feature>
<evidence type="ECO:0000313" key="2">
    <source>
        <dbReference type="EMBL" id="WAR05491.1"/>
    </source>
</evidence>
<dbReference type="EMBL" id="CP111016">
    <property type="protein sequence ID" value="WAR05491.1"/>
    <property type="molecule type" value="Genomic_DNA"/>
</dbReference>
<name>A0ABY7EA35_MYAAR</name>
<proteinExistence type="predicted"/>
<feature type="compositionally biased region" description="Basic and acidic residues" evidence="1">
    <location>
        <begin position="174"/>
        <end position="187"/>
    </location>
</feature>
<accession>A0ABY7EA35</accession>
<feature type="compositionally biased region" description="Polar residues" evidence="1">
    <location>
        <begin position="253"/>
        <end position="266"/>
    </location>
</feature>
<feature type="region of interest" description="Disordered" evidence="1">
    <location>
        <begin position="281"/>
        <end position="313"/>
    </location>
</feature>
<organism evidence="2 3">
    <name type="scientific">Mya arenaria</name>
    <name type="common">Soft-shell clam</name>
    <dbReference type="NCBI Taxonomy" id="6604"/>
    <lineage>
        <taxon>Eukaryota</taxon>
        <taxon>Metazoa</taxon>
        <taxon>Spiralia</taxon>
        <taxon>Lophotrochozoa</taxon>
        <taxon>Mollusca</taxon>
        <taxon>Bivalvia</taxon>
        <taxon>Autobranchia</taxon>
        <taxon>Heteroconchia</taxon>
        <taxon>Euheterodonta</taxon>
        <taxon>Imparidentia</taxon>
        <taxon>Neoheterodontei</taxon>
        <taxon>Myida</taxon>
        <taxon>Myoidea</taxon>
        <taxon>Myidae</taxon>
        <taxon>Mya</taxon>
    </lineage>
</organism>
<reference evidence="2" key="1">
    <citation type="submission" date="2022-11" db="EMBL/GenBank/DDBJ databases">
        <title>Centuries of genome instability and evolution in soft-shell clam transmissible cancer (bioRxiv).</title>
        <authorList>
            <person name="Hart S.F.M."/>
            <person name="Yonemitsu M.A."/>
            <person name="Giersch R.M."/>
            <person name="Beal B.F."/>
            <person name="Arriagada G."/>
            <person name="Davis B.W."/>
            <person name="Ostrander E.A."/>
            <person name="Goff S.P."/>
            <person name="Metzger M.J."/>
        </authorList>
    </citation>
    <scope>NUCLEOTIDE SEQUENCE</scope>
    <source>
        <strain evidence="2">MELC-2E11</strain>
        <tissue evidence="2">Siphon/mantle</tissue>
    </source>
</reference>
<feature type="compositionally biased region" description="Polar residues" evidence="1">
    <location>
        <begin position="292"/>
        <end position="308"/>
    </location>
</feature>
<gene>
    <name evidence="2" type="ORF">MAR_020860</name>
</gene>
<feature type="region of interest" description="Disordered" evidence="1">
    <location>
        <begin position="241"/>
        <end position="268"/>
    </location>
</feature>
<keyword evidence="3" id="KW-1185">Reference proteome</keyword>
<feature type="region of interest" description="Disordered" evidence="1">
    <location>
        <begin position="363"/>
        <end position="395"/>
    </location>
</feature>
<evidence type="ECO:0000313" key="3">
    <source>
        <dbReference type="Proteomes" id="UP001164746"/>
    </source>
</evidence>
<feature type="compositionally biased region" description="Polar residues" evidence="1">
    <location>
        <begin position="363"/>
        <end position="372"/>
    </location>
</feature>
<evidence type="ECO:0000256" key="1">
    <source>
        <dbReference type="SAM" id="MobiDB-lite"/>
    </source>
</evidence>
<sequence length="395" mass="44490">MMGKRCDTYDATLDKVGYNYCAYGCCETECCQRPMNTIKPTPRLPTWNWNQLITNKPMTRPKTPKIPTWNWNQLTTYKPMTIPKTPRLPSYWDHYTIPDLHFTVKPPHYVAPYHSLVSCCLRLNRRDPINRYVDVECAQGQTRPYNGYNQPGAPISRPTDLPRNVESSNQTDRAPIRRSSDPPRNVDDTNQTGRAATRLLFITDQNPNLRVGDVIRFPNLRSAPANGNDNTERDARTLIHSAGRSSSDRQTNEEVTNGQTPPNGEDNQAADVLQSEQTVSNTDNLTDHNPRSELQSVQQTDAAASGQETRNRGPIEFIIITPRFRAQPSQTSDQARPADCIMDIKPESPNTRRAGLPWPYVAGTNTPQSDTTEGACEDPGFTCPGLTSMWDKEKQ</sequence>
<dbReference type="Proteomes" id="UP001164746">
    <property type="component" value="Chromosome 5"/>
</dbReference>
<protein>
    <submittedName>
        <fullName evidence="2">Uncharacterized protein</fullName>
    </submittedName>
</protein>